<name>A0AAF0T7G6_SOLVR</name>
<protein>
    <submittedName>
        <fullName evidence="1">Uncharacterized protein</fullName>
    </submittedName>
</protein>
<dbReference type="EMBL" id="CP133612">
    <property type="protein sequence ID" value="WMV08016.1"/>
    <property type="molecule type" value="Genomic_DNA"/>
</dbReference>
<accession>A0AAF0T7G6</accession>
<dbReference type="Proteomes" id="UP001234989">
    <property type="component" value="Chromosome 1"/>
</dbReference>
<reference evidence="1" key="1">
    <citation type="submission" date="2023-08" db="EMBL/GenBank/DDBJ databases">
        <title>A de novo genome assembly of Solanum verrucosum Schlechtendal, a Mexican diploid species geographically isolated from the other diploid A-genome species in potato relatives.</title>
        <authorList>
            <person name="Hosaka K."/>
        </authorList>
    </citation>
    <scope>NUCLEOTIDE SEQUENCE</scope>
    <source>
        <tissue evidence="1">Young leaves</tissue>
    </source>
</reference>
<organism evidence="1 2">
    <name type="scientific">Solanum verrucosum</name>
    <dbReference type="NCBI Taxonomy" id="315347"/>
    <lineage>
        <taxon>Eukaryota</taxon>
        <taxon>Viridiplantae</taxon>
        <taxon>Streptophyta</taxon>
        <taxon>Embryophyta</taxon>
        <taxon>Tracheophyta</taxon>
        <taxon>Spermatophyta</taxon>
        <taxon>Magnoliopsida</taxon>
        <taxon>eudicotyledons</taxon>
        <taxon>Gunneridae</taxon>
        <taxon>Pentapetalae</taxon>
        <taxon>asterids</taxon>
        <taxon>lamiids</taxon>
        <taxon>Solanales</taxon>
        <taxon>Solanaceae</taxon>
        <taxon>Solanoideae</taxon>
        <taxon>Solaneae</taxon>
        <taxon>Solanum</taxon>
    </lineage>
</organism>
<evidence type="ECO:0000313" key="2">
    <source>
        <dbReference type="Proteomes" id="UP001234989"/>
    </source>
</evidence>
<dbReference type="AlphaFoldDB" id="A0AAF0T7G6"/>
<proteinExistence type="predicted"/>
<keyword evidence="2" id="KW-1185">Reference proteome</keyword>
<gene>
    <name evidence="1" type="ORF">MTR67_001401</name>
</gene>
<sequence>MFVVVRVGTGQQKSVAY</sequence>
<evidence type="ECO:0000313" key="1">
    <source>
        <dbReference type="EMBL" id="WMV08016.1"/>
    </source>
</evidence>